<protein>
    <submittedName>
        <fullName evidence="2">Uncharacterized protein</fullName>
    </submittedName>
</protein>
<dbReference type="Proteomes" id="UP000557688">
    <property type="component" value="Unassembled WGS sequence"/>
</dbReference>
<keyword evidence="3" id="KW-1185">Reference proteome</keyword>
<dbReference type="EMBL" id="JACHXV010000033">
    <property type="protein sequence ID" value="MBB3175454.1"/>
    <property type="molecule type" value="Genomic_DNA"/>
</dbReference>
<name>A0A850NR39_9PROT</name>
<evidence type="ECO:0000313" key="3">
    <source>
        <dbReference type="Proteomes" id="UP000557688"/>
    </source>
</evidence>
<dbReference type="Proteomes" id="UP000565205">
    <property type="component" value="Unassembled WGS sequence"/>
</dbReference>
<reference evidence="2 4" key="1">
    <citation type="submission" date="2020-06" db="EMBL/GenBank/DDBJ databases">
        <title>Description of novel acetic acid bacteria.</title>
        <authorList>
            <person name="Sombolestani A."/>
        </authorList>
    </citation>
    <scope>NUCLEOTIDE SEQUENCE [LARGE SCALE GENOMIC DNA]</scope>
    <source>
        <strain evidence="2 4">LMG 26838</strain>
    </source>
</reference>
<reference evidence="1 3" key="2">
    <citation type="submission" date="2020-08" db="EMBL/GenBank/DDBJ databases">
        <title>Genomic Encyclopedia of Type Strains, Phase III (KMG-III): the genomes of soil and plant-associated and newly described type strains.</title>
        <authorList>
            <person name="Whitman W."/>
        </authorList>
    </citation>
    <scope>NUCLEOTIDE SEQUENCE [LARGE SCALE GENOMIC DNA]</scope>
    <source>
        <strain evidence="1 3">CECT 8088</strain>
    </source>
</reference>
<organism evidence="2 4">
    <name type="scientific">Endobacter medicaginis</name>
    <dbReference type="NCBI Taxonomy" id="1181271"/>
    <lineage>
        <taxon>Bacteria</taxon>
        <taxon>Pseudomonadati</taxon>
        <taxon>Pseudomonadota</taxon>
        <taxon>Alphaproteobacteria</taxon>
        <taxon>Acetobacterales</taxon>
        <taxon>Acetobacteraceae</taxon>
        <taxon>Endobacter</taxon>
    </lineage>
</organism>
<accession>A0A850NR39</accession>
<comment type="caution">
    <text evidence="2">The sequence shown here is derived from an EMBL/GenBank/DDBJ whole genome shotgun (WGS) entry which is preliminary data.</text>
</comment>
<evidence type="ECO:0000313" key="2">
    <source>
        <dbReference type="EMBL" id="NVN29832.1"/>
    </source>
</evidence>
<proteinExistence type="predicted"/>
<dbReference type="AlphaFoldDB" id="A0A850NR39"/>
<evidence type="ECO:0000313" key="1">
    <source>
        <dbReference type="EMBL" id="MBB3175454.1"/>
    </source>
</evidence>
<evidence type="ECO:0000313" key="4">
    <source>
        <dbReference type="Proteomes" id="UP000565205"/>
    </source>
</evidence>
<dbReference type="EMBL" id="JABXXQ010000072">
    <property type="protein sequence ID" value="NVN29832.1"/>
    <property type="molecule type" value="Genomic_DNA"/>
</dbReference>
<gene>
    <name evidence="1" type="ORF">FHR90_003310</name>
    <name evidence="2" type="ORF">HUK83_05715</name>
</gene>
<sequence>MPTTATKPRSHAARAGDKYGARYFVQANHTQPGDWAHYDDPRSRLYVETHLQDPELDKFNR</sequence>